<dbReference type="EMBL" id="DTBJ01000048">
    <property type="protein sequence ID" value="HGM59029.1"/>
    <property type="molecule type" value="Genomic_DNA"/>
</dbReference>
<protein>
    <submittedName>
        <fullName evidence="2">Uncharacterized protein</fullName>
    </submittedName>
</protein>
<feature type="transmembrane region" description="Helical" evidence="1">
    <location>
        <begin position="6"/>
        <end position="26"/>
    </location>
</feature>
<organism evidence="2">
    <name type="scientific">Staphylothermus marinus</name>
    <dbReference type="NCBI Taxonomy" id="2280"/>
    <lineage>
        <taxon>Archaea</taxon>
        <taxon>Thermoproteota</taxon>
        <taxon>Thermoprotei</taxon>
        <taxon>Desulfurococcales</taxon>
        <taxon>Desulfurococcaceae</taxon>
        <taxon>Staphylothermus</taxon>
    </lineage>
</organism>
<keyword evidence="1" id="KW-0472">Membrane</keyword>
<evidence type="ECO:0000256" key="1">
    <source>
        <dbReference type="SAM" id="Phobius"/>
    </source>
</evidence>
<feature type="transmembrane region" description="Helical" evidence="1">
    <location>
        <begin position="154"/>
        <end position="171"/>
    </location>
</feature>
<proteinExistence type="predicted"/>
<comment type="caution">
    <text evidence="2">The sequence shown here is derived from an EMBL/GenBank/DDBJ whole genome shotgun (WGS) entry which is preliminary data.</text>
</comment>
<feature type="transmembrane region" description="Helical" evidence="1">
    <location>
        <begin position="60"/>
        <end position="77"/>
    </location>
</feature>
<feature type="transmembrane region" description="Helical" evidence="1">
    <location>
        <begin position="33"/>
        <end position="54"/>
    </location>
</feature>
<accession>A0A7C4HC23</accession>
<feature type="transmembrane region" description="Helical" evidence="1">
    <location>
        <begin position="82"/>
        <end position="104"/>
    </location>
</feature>
<evidence type="ECO:0000313" key="2">
    <source>
        <dbReference type="EMBL" id="HGM59029.1"/>
    </source>
</evidence>
<keyword evidence="1" id="KW-0812">Transmembrane</keyword>
<gene>
    <name evidence="2" type="ORF">ENU14_05545</name>
</gene>
<name>A0A7C4HC23_STAMA</name>
<keyword evidence="1" id="KW-1133">Transmembrane helix</keyword>
<feature type="transmembrane region" description="Helical" evidence="1">
    <location>
        <begin position="177"/>
        <end position="194"/>
    </location>
</feature>
<sequence length="238" mass="28443">MVYNLLLLLIYLIELLIVNIILYYLLKKKNLKSYALTPLYSILILSTTLVPFYLDILYGFIVNYFILLTIYTIHYLYFRDRLFLVIGFTYLILYFYTCIVPFIVSDCQYYSLTCIYTRKLSIHLFEYIVFTTGLIIMIMLNTITVLYERFEYKLFHIISTIYCISHYLVLLKNIPRYLYIIATILTVLFIYYNSEYIGCITYSEEENVEKIFDKYVSLNTPLVFIVLALSILYSTLWG</sequence>
<dbReference type="AlphaFoldDB" id="A0A7C4HC23"/>
<feature type="transmembrane region" description="Helical" evidence="1">
    <location>
        <begin position="124"/>
        <end position="147"/>
    </location>
</feature>
<reference evidence="2" key="1">
    <citation type="journal article" date="2020" name="mSystems">
        <title>Genome- and Community-Level Interaction Insights into Carbon Utilization and Element Cycling Functions of Hydrothermarchaeota in Hydrothermal Sediment.</title>
        <authorList>
            <person name="Zhou Z."/>
            <person name="Liu Y."/>
            <person name="Xu W."/>
            <person name="Pan J."/>
            <person name="Luo Z.H."/>
            <person name="Li M."/>
        </authorList>
    </citation>
    <scope>NUCLEOTIDE SEQUENCE [LARGE SCALE GENOMIC DNA]</scope>
    <source>
        <strain evidence="2">SpSt-642</strain>
    </source>
</reference>
<feature type="transmembrane region" description="Helical" evidence="1">
    <location>
        <begin position="215"/>
        <end position="236"/>
    </location>
</feature>